<dbReference type="Gene3D" id="3.40.50.410">
    <property type="entry name" value="von Willebrand factor, type A domain"/>
    <property type="match status" value="1"/>
</dbReference>
<dbReference type="EMBL" id="JBHTCH010000017">
    <property type="protein sequence ID" value="MFC7361676.1"/>
    <property type="molecule type" value="Genomic_DNA"/>
</dbReference>
<keyword evidence="10" id="KW-1185">Reference proteome</keyword>
<dbReference type="CDD" id="cd00198">
    <property type="entry name" value="vWFA"/>
    <property type="match status" value="1"/>
</dbReference>
<feature type="transmembrane region" description="Helical" evidence="6">
    <location>
        <begin position="433"/>
        <end position="449"/>
    </location>
</feature>
<dbReference type="SMART" id="SM00327">
    <property type="entry name" value="VWA"/>
    <property type="match status" value="1"/>
</dbReference>
<dbReference type="InterPro" id="IPR002035">
    <property type="entry name" value="VWF_A"/>
</dbReference>
<dbReference type="InterPro" id="IPR042094">
    <property type="entry name" value="T2SS_GspF_sf"/>
</dbReference>
<dbReference type="PANTHER" id="PTHR35007">
    <property type="entry name" value="INTEGRAL MEMBRANE PROTEIN-RELATED"/>
    <property type="match status" value="1"/>
</dbReference>
<dbReference type="SUPFAM" id="SSF53300">
    <property type="entry name" value="vWA-like"/>
    <property type="match status" value="1"/>
</dbReference>
<reference evidence="10" key="1">
    <citation type="journal article" date="2019" name="Int. J. Syst. Evol. Microbiol.">
        <title>The Global Catalogue of Microorganisms (GCM) 10K type strain sequencing project: providing services to taxonomists for standard genome sequencing and annotation.</title>
        <authorList>
            <consortium name="The Broad Institute Genomics Platform"/>
            <consortium name="The Broad Institute Genome Sequencing Center for Infectious Disease"/>
            <person name="Wu L."/>
            <person name="Ma J."/>
        </authorList>
    </citation>
    <scope>NUCLEOTIDE SEQUENCE [LARGE SCALE GENOMIC DNA]</scope>
    <source>
        <strain evidence="10">FCH27</strain>
    </source>
</reference>
<feature type="transmembrane region" description="Helical" evidence="6">
    <location>
        <begin position="313"/>
        <end position="335"/>
    </location>
</feature>
<dbReference type="PROSITE" id="PS50234">
    <property type="entry name" value="VWFA"/>
    <property type="match status" value="1"/>
</dbReference>
<sequence length="635" mass="65240">MRLAPAIAAAALFLVATGAGTTAHAADEITIDHVQSDEGTVSMLLGVDRLPAGATADLDSVSVTVDGEQVDASAQTVEGGQVERTTVLVLDASNSMAGEKLTAAITAIDSFLTAAPDDVQIGLVTFAGSVQETVSPTTDHESIIDELAAVELKPGTKLYDAVAAGIELAGDEGARSLLVLSDGADTGSTTTIDELSTTASDAGVVVDVVALAQSAEQQATLDGLASAAGGQVIPADPEALGTVFSAQAEALASQVLVTFDLPAGISGEQTVEATLSAGSTTFTDSAFVSLASSASPDTPQVIKPGDPLIGPSGFLLGALAFGLGLAGVLAFALGGGTSKSLSDQRLNNYFSHGGGTTAAGAKGRRSQAKAQGSMKDAAVGLAGQMVKGDFEDRLTKRLAGAGSSLKPAEWLLLHAGIAVGAAFAGLIVKGGVLMVLLFIVGLVLPWFWLRRKHAKRLAAFNAQLAETLTLMAGGLSAGLSLPQAVDTVVREGHQPMAGELGRALIEQRLGIPVEEALDNVAERMESEDFGWVVMAIRIQREVGGNLAELLNTVSDTLRDREYLRRQVRVLSAEGRFSGYVLTAMPIALFFYMVLFKGEFVEPLYTTGAGYILLGIAVAMLAGGGFVMSRLTKIKV</sequence>
<accession>A0ABW2N6H0</accession>
<feature type="signal peptide" evidence="7">
    <location>
        <begin position="1"/>
        <end position="25"/>
    </location>
</feature>
<keyword evidence="4 6" id="KW-1133">Transmembrane helix</keyword>
<dbReference type="Pfam" id="PF00482">
    <property type="entry name" value="T2SSF"/>
    <property type="match status" value="1"/>
</dbReference>
<feature type="chain" id="PRO_5047029707" evidence="7">
    <location>
        <begin position="26"/>
        <end position="635"/>
    </location>
</feature>
<feature type="domain" description="VWFA" evidence="8">
    <location>
        <begin position="85"/>
        <end position="259"/>
    </location>
</feature>
<keyword evidence="7" id="KW-0732">Signal</keyword>
<evidence type="ECO:0000256" key="2">
    <source>
        <dbReference type="ARBA" id="ARBA00022475"/>
    </source>
</evidence>
<name>A0ABW2N6H0_9ACTN</name>
<keyword evidence="3 6" id="KW-0812">Transmembrane</keyword>
<evidence type="ECO:0000313" key="10">
    <source>
        <dbReference type="Proteomes" id="UP001596524"/>
    </source>
</evidence>
<dbReference type="Pfam" id="PF13519">
    <property type="entry name" value="VWA_2"/>
    <property type="match status" value="1"/>
</dbReference>
<dbReference type="Proteomes" id="UP001596524">
    <property type="component" value="Unassembled WGS sequence"/>
</dbReference>
<comment type="caution">
    <text evidence="9">The sequence shown here is derived from an EMBL/GenBank/DDBJ whole genome shotgun (WGS) entry which is preliminary data.</text>
</comment>
<dbReference type="RefSeq" id="WP_255891260.1">
    <property type="nucleotide sequence ID" value="NZ_JAFMZM010000004.1"/>
</dbReference>
<feature type="transmembrane region" description="Helical" evidence="6">
    <location>
        <begin position="410"/>
        <end position="427"/>
    </location>
</feature>
<evidence type="ECO:0000256" key="7">
    <source>
        <dbReference type="SAM" id="SignalP"/>
    </source>
</evidence>
<evidence type="ECO:0000256" key="3">
    <source>
        <dbReference type="ARBA" id="ARBA00022692"/>
    </source>
</evidence>
<dbReference type="InterPro" id="IPR036465">
    <property type="entry name" value="vWFA_dom_sf"/>
</dbReference>
<dbReference type="InterPro" id="IPR018076">
    <property type="entry name" value="T2SS_GspF_dom"/>
</dbReference>
<evidence type="ECO:0000313" key="9">
    <source>
        <dbReference type="EMBL" id="MFC7361676.1"/>
    </source>
</evidence>
<evidence type="ECO:0000256" key="5">
    <source>
        <dbReference type="ARBA" id="ARBA00023136"/>
    </source>
</evidence>
<protein>
    <submittedName>
        <fullName evidence="9">Type II secretion system F family protein</fullName>
    </submittedName>
</protein>
<evidence type="ECO:0000256" key="4">
    <source>
        <dbReference type="ARBA" id="ARBA00022989"/>
    </source>
</evidence>
<evidence type="ECO:0000256" key="1">
    <source>
        <dbReference type="ARBA" id="ARBA00004651"/>
    </source>
</evidence>
<dbReference type="PANTHER" id="PTHR35007:SF1">
    <property type="entry name" value="PILUS ASSEMBLY PROTEIN"/>
    <property type="match status" value="1"/>
</dbReference>
<dbReference type="Gene3D" id="1.20.81.30">
    <property type="entry name" value="Type II secretion system (T2SS), domain F"/>
    <property type="match status" value="1"/>
</dbReference>
<evidence type="ECO:0000256" key="6">
    <source>
        <dbReference type="SAM" id="Phobius"/>
    </source>
</evidence>
<keyword evidence="5 6" id="KW-0472">Membrane</keyword>
<organism evidence="9 10">
    <name type="scientific">Nocardioides astragali</name>
    <dbReference type="NCBI Taxonomy" id="1776736"/>
    <lineage>
        <taxon>Bacteria</taxon>
        <taxon>Bacillati</taxon>
        <taxon>Actinomycetota</taxon>
        <taxon>Actinomycetes</taxon>
        <taxon>Propionibacteriales</taxon>
        <taxon>Nocardioidaceae</taxon>
        <taxon>Nocardioides</taxon>
    </lineage>
</organism>
<feature type="transmembrane region" description="Helical" evidence="6">
    <location>
        <begin position="607"/>
        <end position="627"/>
    </location>
</feature>
<proteinExistence type="predicted"/>
<gene>
    <name evidence="9" type="ORF">ACFQO6_15480</name>
</gene>
<feature type="transmembrane region" description="Helical" evidence="6">
    <location>
        <begin position="576"/>
        <end position="595"/>
    </location>
</feature>
<comment type="subcellular location">
    <subcellularLocation>
        <location evidence="1">Cell membrane</location>
        <topology evidence="1">Multi-pass membrane protein</topology>
    </subcellularLocation>
</comment>
<keyword evidence="2" id="KW-1003">Cell membrane</keyword>
<evidence type="ECO:0000259" key="8">
    <source>
        <dbReference type="PROSITE" id="PS50234"/>
    </source>
</evidence>